<dbReference type="AlphaFoldDB" id="A0A0B0P2Q8"/>
<dbReference type="EMBL" id="KN408744">
    <property type="protein sequence ID" value="KHG17656.1"/>
    <property type="molecule type" value="Genomic_DNA"/>
</dbReference>
<name>A0A0B0P2Q8_GOSAR</name>
<protein>
    <submittedName>
        <fullName evidence="1">Uncharacterized protein</fullName>
    </submittedName>
</protein>
<sequence length="62" mass="6944">MSVANKTHCVSWSKCCKEQISLFGVEKSFLSAVAKSRILAQQHMQDLGRSNKPHIIGFKKPN</sequence>
<accession>A0A0B0P2Q8</accession>
<reference evidence="2" key="1">
    <citation type="submission" date="2014-09" db="EMBL/GenBank/DDBJ databases">
        <authorList>
            <person name="Mudge J."/>
            <person name="Ramaraj T."/>
            <person name="Lindquist I.E."/>
            <person name="Bharti A.K."/>
            <person name="Sundararajan A."/>
            <person name="Cameron C.T."/>
            <person name="Woodward J.E."/>
            <person name="May G.D."/>
            <person name="Brubaker C."/>
            <person name="Broadhvest J."/>
            <person name="Wilkins T.A."/>
        </authorList>
    </citation>
    <scope>NUCLEOTIDE SEQUENCE</scope>
    <source>
        <strain evidence="2">cv. AKA8401</strain>
    </source>
</reference>
<evidence type="ECO:0000313" key="2">
    <source>
        <dbReference type="Proteomes" id="UP000032142"/>
    </source>
</evidence>
<organism evidence="1 2">
    <name type="scientific">Gossypium arboreum</name>
    <name type="common">Tree cotton</name>
    <name type="synonym">Gossypium nanking</name>
    <dbReference type="NCBI Taxonomy" id="29729"/>
    <lineage>
        <taxon>Eukaryota</taxon>
        <taxon>Viridiplantae</taxon>
        <taxon>Streptophyta</taxon>
        <taxon>Embryophyta</taxon>
        <taxon>Tracheophyta</taxon>
        <taxon>Spermatophyta</taxon>
        <taxon>Magnoliopsida</taxon>
        <taxon>eudicotyledons</taxon>
        <taxon>Gunneridae</taxon>
        <taxon>Pentapetalae</taxon>
        <taxon>rosids</taxon>
        <taxon>malvids</taxon>
        <taxon>Malvales</taxon>
        <taxon>Malvaceae</taxon>
        <taxon>Malvoideae</taxon>
        <taxon>Gossypium</taxon>
    </lineage>
</organism>
<evidence type="ECO:0000313" key="1">
    <source>
        <dbReference type="EMBL" id="KHG17656.1"/>
    </source>
</evidence>
<keyword evidence="2" id="KW-1185">Reference proteome</keyword>
<dbReference type="Proteomes" id="UP000032142">
    <property type="component" value="Unassembled WGS sequence"/>
</dbReference>
<gene>
    <name evidence="1" type="ORF">F383_05316</name>
</gene>
<proteinExistence type="predicted"/>